<proteinExistence type="predicted"/>
<reference evidence="2" key="1">
    <citation type="journal article" date="2019" name="Int. J. Syst. Evol. Microbiol.">
        <title>The Global Catalogue of Microorganisms (GCM) 10K type strain sequencing project: providing services to taxonomists for standard genome sequencing and annotation.</title>
        <authorList>
            <consortium name="The Broad Institute Genomics Platform"/>
            <consortium name="The Broad Institute Genome Sequencing Center for Infectious Disease"/>
            <person name="Wu L."/>
            <person name="Ma J."/>
        </authorList>
    </citation>
    <scope>NUCLEOTIDE SEQUENCE [LARGE SCALE GENOMIC DNA]</scope>
    <source>
        <strain evidence="2">CGMCC 1.12942</strain>
    </source>
</reference>
<evidence type="ECO:0000313" key="1">
    <source>
        <dbReference type="EMBL" id="MFC7442008.1"/>
    </source>
</evidence>
<accession>A0ABW2RLV3</accession>
<dbReference type="InterPro" id="IPR036563">
    <property type="entry name" value="MoaE_sf"/>
</dbReference>
<dbReference type="SUPFAM" id="SSF54690">
    <property type="entry name" value="Molybdopterin synthase subunit MoaE"/>
    <property type="match status" value="1"/>
</dbReference>
<dbReference type="Proteomes" id="UP001596500">
    <property type="component" value="Unassembled WGS sequence"/>
</dbReference>
<protein>
    <submittedName>
        <fullName evidence="1">Molybdenum cofactor biosynthesis protein MoaE</fullName>
    </submittedName>
</protein>
<dbReference type="PANTHER" id="PTHR23404">
    <property type="entry name" value="MOLYBDOPTERIN SYNTHASE RELATED"/>
    <property type="match status" value="1"/>
</dbReference>
<organism evidence="1 2">
    <name type="scientific">Laceyella putida</name>
    <dbReference type="NCBI Taxonomy" id="110101"/>
    <lineage>
        <taxon>Bacteria</taxon>
        <taxon>Bacillati</taxon>
        <taxon>Bacillota</taxon>
        <taxon>Bacilli</taxon>
        <taxon>Bacillales</taxon>
        <taxon>Thermoactinomycetaceae</taxon>
        <taxon>Laceyella</taxon>
    </lineage>
</organism>
<gene>
    <name evidence="1" type="ORF">ACFQNG_12985</name>
</gene>
<evidence type="ECO:0000313" key="2">
    <source>
        <dbReference type="Proteomes" id="UP001596500"/>
    </source>
</evidence>
<dbReference type="Pfam" id="PF02391">
    <property type="entry name" value="MoaE"/>
    <property type="match status" value="1"/>
</dbReference>
<comment type="caution">
    <text evidence="1">The sequence shown here is derived from an EMBL/GenBank/DDBJ whole genome shotgun (WGS) entry which is preliminary data.</text>
</comment>
<name>A0ABW2RLV3_9BACL</name>
<dbReference type="RefSeq" id="WP_379865600.1">
    <property type="nucleotide sequence ID" value="NZ_JBHTBW010000044.1"/>
</dbReference>
<dbReference type="CDD" id="cd00756">
    <property type="entry name" value="MoaE"/>
    <property type="match status" value="1"/>
</dbReference>
<dbReference type="EMBL" id="JBHTBW010000044">
    <property type="protein sequence ID" value="MFC7442008.1"/>
    <property type="molecule type" value="Genomic_DNA"/>
</dbReference>
<dbReference type="Gene3D" id="3.90.1170.40">
    <property type="entry name" value="Molybdopterin biosynthesis MoaE subunit"/>
    <property type="match status" value="1"/>
</dbReference>
<sequence>MKKIAVTPDPIDVNALIDWAKDRNCGAICTFMGTVRELTGDQKTLYLEYEAYHGMAEKMMDRIADDVIANMGCAHVAIVHRVGRLEILDTAVAIVVAAPHRDASFKGCRHAIEKIKELVPIWKKEYGEDGSYWVEGIPSQKG</sequence>
<dbReference type="InterPro" id="IPR003448">
    <property type="entry name" value="Mopterin_biosynth_MoaE"/>
</dbReference>
<keyword evidence="2" id="KW-1185">Reference proteome</keyword>